<comment type="caution">
    <text evidence="11">The sequence shown here is derived from an EMBL/GenBank/DDBJ whole genome shotgun (WGS) entry which is preliminary data.</text>
</comment>
<dbReference type="EC" id="6.3.4.19" evidence="8"/>
<dbReference type="SUPFAM" id="SSF52402">
    <property type="entry name" value="Adenine nucleotide alpha hydrolases-like"/>
    <property type="match status" value="1"/>
</dbReference>
<feature type="binding site" evidence="8">
    <location>
        <begin position="26"/>
        <end position="31"/>
    </location>
    <ligand>
        <name>ATP</name>
        <dbReference type="ChEBI" id="CHEBI:30616"/>
    </ligand>
</feature>
<proteinExistence type="inferred from homology"/>
<dbReference type="NCBIfam" id="TIGR02433">
    <property type="entry name" value="lysidine_TilS_C"/>
    <property type="match status" value="1"/>
</dbReference>
<dbReference type="AlphaFoldDB" id="A0A5C8GMQ4"/>
<dbReference type="InterPro" id="IPR012094">
    <property type="entry name" value="tRNA_Ile_lys_synt"/>
</dbReference>
<evidence type="ECO:0000256" key="1">
    <source>
        <dbReference type="ARBA" id="ARBA00004496"/>
    </source>
</evidence>
<keyword evidence="3 8" id="KW-0436">Ligase</keyword>
<dbReference type="PANTHER" id="PTHR43033">
    <property type="entry name" value="TRNA(ILE)-LYSIDINE SYNTHASE-RELATED"/>
    <property type="match status" value="1"/>
</dbReference>
<accession>A0A5C8GMQ4</accession>
<comment type="similarity">
    <text evidence="8">Belongs to the tRNA(Ile)-lysidine synthase family.</text>
</comment>
<comment type="subcellular location">
    <subcellularLocation>
        <location evidence="1 8">Cytoplasm</location>
    </subcellularLocation>
</comment>
<keyword evidence="5 8" id="KW-0547">Nucleotide-binding</keyword>
<keyword evidence="9" id="KW-1133">Transmembrane helix</keyword>
<dbReference type="Pfam" id="PF01171">
    <property type="entry name" value="ATP_bind_3"/>
    <property type="match status" value="1"/>
</dbReference>
<dbReference type="GO" id="GO:0005524">
    <property type="term" value="F:ATP binding"/>
    <property type="evidence" value="ECO:0007669"/>
    <property type="project" value="UniProtKB-UniRule"/>
</dbReference>
<dbReference type="InterPro" id="IPR012795">
    <property type="entry name" value="tRNA_Ile_lys_synt_N"/>
</dbReference>
<dbReference type="GO" id="GO:0006400">
    <property type="term" value="P:tRNA modification"/>
    <property type="evidence" value="ECO:0007669"/>
    <property type="project" value="UniProtKB-UniRule"/>
</dbReference>
<evidence type="ECO:0000256" key="9">
    <source>
        <dbReference type="SAM" id="Phobius"/>
    </source>
</evidence>
<reference evidence="12" key="1">
    <citation type="submission" date="2019-05" db="EMBL/GenBank/DDBJ databases">
        <title>Prevotella brunnea sp. nov., isolated from a wound of a patient.</title>
        <authorList>
            <person name="Buhl M."/>
        </authorList>
    </citation>
    <scope>NUCLEOTIDE SEQUENCE [LARGE SCALE GENOMIC DNA]</scope>
    <source>
        <strain evidence="12">A2672</strain>
    </source>
</reference>
<dbReference type="SMART" id="SM00977">
    <property type="entry name" value="TilS_C"/>
    <property type="match status" value="1"/>
</dbReference>
<evidence type="ECO:0000313" key="12">
    <source>
        <dbReference type="Proteomes" id="UP000321612"/>
    </source>
</evidence>
<dbReference type="EMBL" id="SDIK01000001">
    <property type="protein sequence ID" value="TXJ63484.1"/>
    <property type="molecule type" value="Genomic_DNA"/>
</dbReference>
<comment type="domain">
    <text evidence="8">The N-terminal region contains the highly conserved SGGXDS motif, predicted to be a P-loop motif involved in ATP binding.</text>
</comment>
<dbReference type="InterPro" id="IPR011063">
    <property type="entry name" value="TilS/TtcA_N"/>
</dbReference>
<dbReference type="OrthoDB" id="9807403at2"/>
<sequence length="460" mass="52971">MLSKVREYITSFQLLDKEKLYLVALSGGADSVALLYVLHQLGYRLEIVHCNFRLRGEESYRDEAFCKILAQKLNLPFHVIHFETALYAETHKVSVEMAARDLRYRYFANLLQDIGASGVCVAHHREDSVETILLNIIRGTGIKGLVGIRPKQGVIIRPLLNCTRHEIETFLRKNHQDFVTDSTNFNVDFKRNKVRNVLMPLLEEMNPSVTSALLKLSSFSIDANRIVEESISNYLSKVIKGDEDDLHCFLQSLRYPNLLSKPVHLAINSIEEFCSPDYLLYYIFSPFGFTPSQIEQISQSLGTQPGKHWQSESHELLIDRHEIIVSPLILPFEKEMKIPEMGTYIYSKGTVLKVKAAELEEGFELPDGLLEIAIDRDKIEFPLLLRPWKKGDRFVPFGMNGTKLVSDFLTDIKMNVFEKRRQLVLCDAKARIVWVVGQRLDNRYRLTVQTRTILIIRCKH</sequence>
<evidence type="ECO:0000256" key="7">
    <source>
        <dbReference type="ARBA" id="ARBA00048539"/>
    </source>
</evidence>
<dbReference type="InterPro" id="IPR012796">
    <property type="entry name" value="Lysidine-tRNA-synth_C"/>
</dbReference>
<dbReference type="RefSeq" id="WP_130828858.1">
    <property type="nucleotide sequence ID" value="NZ_SDIK01000001.1"/>
</dbReference>
<organism evidence="11 12">
    <name type="scientific">Prevotella brunnea</name>
    <dbReference type="NCBI Taxonomy" id="2508867"/>
    <lineage>
        <taxon>Bacteria</taxon>
        <taxon>Pseudomonadati</taxon>
        <taxon>Bacteroidota</taxon>
        <taxon>Bacteroidia</taxon>
        <taxon>Bacteroidales</taxon>
        <taxon>Prevotellaceae</taxon>
        <taxon>Prevotella</taxon>
    </lineage>
</organism>
<evidence type="ECO:0000256" key="5">
    <source>
        <dbReference type="ARBA" id="ARBA00022741"/>
    </source>
</evidence>
<dbReference type="HAMAP" id="MF_01161">
    <property type="entry name" value="tRNA_Ile_lys_synt"/>
    <property type="match status" value="1"/>
</dbReference>
<keyword evidence="9" id="KW-0472">Membrane</keyword>
<dbReference type="GO" id="GO:0005737">
    <property type="term" value="C:cytoplasm"/>
    <property type="evidence" value="ECO:0007669"/>
    <property type="project" value="UniProtKB-SubCell"/>
</dbReference>
<dbReference type="SUPFAM" id="SSF56037">
    <property type="entry name" value="PheT/TilS domain"/>
    <property type="match status" value="1"/>
</dbReference>
<evidence type="ECO:0000256" key="3">
    <source>
        <dbReference type="ARBA" id="ARBA00022598"/>
    </source>
</evidence>
<evidence type="ECO:0000259" key="10">
    <source>
        <dbReference type="SMART" id="SM00977"/>
    </source>
</evidence>
<evidence type="ECO:0000256" key="6">
    <source>
        <dbReference type="ARBA" id="ARBA00022840"/>
    </source>
</evidence>
<evidence type="ECO:0000256" key="4">
    <source>
        <dbReference type="ARBA" id="ARBA00022694"/>
    </source>
</evidence>
<dbReference type="CDD" id="cd01992">
    <property type="entry name" value="TilS_N"/>
    <property type="match status" value="1"/>
</dbReference>
<keyword evidence="6 8" id="KW-0067">ATP-binding</keyword>
<keyword evidence="9" id="KW-0812">Transmembrane</keyword>
<dbReference type="Gene3D" id="3.40.50.620">
    <property type="entry name" value="HUPs"/>
    <property type="match status" value="1"/>
</dbReference>
<feature type="transmembrane region" description="Helical" evidence="9">
    <location>
        <begin position="20"/>
        <end position="38"/>
    </location>
</feature>
<dbReference type="InterPro" id="IPR014729">
    <property type="entry name" value="Rossmann-like_a/b/a_fold"/>
</dbReference>
<dbReference type="Proteomes" id="UP000321612">
    <property type="component" value="Unassembled WGS sequence"/>
</dbReference>
<evidence type="ECO:0000256" key="2">
    <source>
        <dbReference type="ARBA" id="ARBA00022490"/>
    </source>
</evidence>
<evidence type="ECO:0000313" key="11">
    <source>
        <dbReference type="EMBL" id="TXJ63484.1"/>
    </source>
</evidence>
<dbReference type="GO" id="GO:0032267">
    <property type="term" value="F:tRNA(Ile)-lysidine synthase activity"/>
    <property type="evidence" value="ECO:0007669"/>
    <property type="project" value="UniProtKB-EC"/>
</dbReference>
<keyword evidence="12" id="KW-1185">Reference proteome</keyword>
<dbReference type="PANTHER" id="PTHR43033:SF1">
    <property type="entry name" value="TRNA(ILE)-LYSIDINE SYNTHASE-RELATED"/>
    <property type="match status" value="1"/>
</dbReference>
<comment type="function">
    <text evidence="8">Ligates lysine onto the cytidine present at position 34 of the AUA codon-specific tRNA(Ile) that contains the anticodon CAU, in an ATP-dependent manner. Cytidine is converted to lysidine, thus changing the amino acid specificity of the tRNA from methionine to isoleucine.</text>
</comment>
<keyword evidence="4 8" id="KW-0819">tRNA processing</keyword>
<comment type="catalytic activity">
    <reaction evidence="7 8">
        <text>cytidine(34) in tRNA(Ile2) + L-lysine + ATP = lysidine(34) in tRNA(Ile2) + AMP + diphosphate + H(+)</text>
        <dbReference type="Rhea" id="RHEA:43744"/>
        <dbReference type="Rhea" id="RHEA-COMP:10625"/>
        <dbReference type="Rhea" id="RHEA-COMP:10670"/>
        <dbReference type="ChEBI" id="CHEBI:15378"/>
        <dbReference type="ChEBI" id="CHEBI:30616"/>
        <dbReference type="ChEBI" id="CHEBI:32551"/>
        <dbReference type="ChEBI" id="CHEBI:33019"/>
        <dbReference type="ChEBI" id="CHEBI:82748"/>
        <dbReference type="ChEBI" id="CHEBI:83665"/>
        <dbReference type="ChEBI" id="CHEBI:456215"/>
        <dbReference type="EC" id="6.3.4.19"/>
    </reaction>
</comment>
<name>A0A5C8GMQ4_9BACT</name>
<dbReference type="NCBIfam" id="TIGR02432">
    <property type="entry name" value="lysidine_TilS_N"/>
    <property type="match status" value="1"/>
</dbReference>
<gene>
    <name evidence="8 11" type="primary">tilS</name>
    <name evidence="11" type="ORF">ETF27_00065</name>
</gene>
<feature type="domain" description="Lysidine-tRNA(Ile) synthetase C-terminal" evidence="10">
    <location>
        <begin position="383"/>
        <end position="456"/>
    </location>
</feature>
<keyword evidence="2 8" id="KW-0963">Cytoplasm</keyword>
<evidence type="ECO:0000256" key="8">
    <source>
        <dbReference type="HAMAP-Rule" id="MF_01161"/>
    </source>
</evidence>
<protein>
    <recommendedName>
        <fullName evidence="8">tRNA(Ile)-lysidine synthase</fullName>
        <ecNumber evidence="8">6.3.4.19</ecNumber>
    </recommendedName>
    <alternativeName>
        <fullName evidence="8">tRNA(Ile)-2-lysyl-cytidine synthase</fullName>
    </alternativeName>
    <alternativeName>
        <fullName evidence="8">tRNA(Ile)-lysidine synthetase</fullName>
    </alternativeName>
</protein>